<evidence type="ECO:0000259" key="2">
    <source>
        <dbReference type="PROSITE" id="PS50006"/>
    </source>
</evidence>
<accession>A0A6A4Z7M3</accession>
<feature type="domain" description="FHA" evidence="2">
    <location>
        <begin position="156"/>
        <end position="206"/>
    </location>
</feature>
<dbReference type="PROSITE" id="PS50006">
    <property type="entry name" value="FHA_DOMAIN"/>
    <property type="match status" value="1"/>
</dbReference>
<feature type="compositionally biased region" description="Polar residues" evidence="1">
    <location>
        <begin position="716"/>
        <end position="727"/>
    </location>
</feature>
<comment type="caution">
    <text evidence="3">The sequence shown here is derived from an EMBL/GenBank/DDBJ whole genome shotgun (WGS) entry which is preliminary data.</text>
</comment>
<protein>
    <recommendedName>
        <fullName evidence="2">FHA domain-containing protein</fullName>
    </recommendedName>
</protein>
<dbReference type="InterPro" id="IPR000253">
    <property type="entry name" value="FHA_dom"/>
</dbReference>
<evidence type="ECO:0000313" key="3">
    <source>
        <dbReference type="EMBL" id="KAF0705807.1"/>
    </source>
</evidence>
<organism evidence="3 4">
    <name type="scientific">Aphanomyces astaci</name>
    <name type="common">Crayfish plague agent</name>
    <dbReference type="NCBI Taxonomy" id="112090"/>
    <lineage>
        <taxon>Eukaryota</taxon>
        <taxon>Sar</taxon>
        <taxon>Stramenopiles</taxon>
        <taxon>Oomycota</taxon>
        <taxon>Saprolegniomycetes</taxon>
        <taxon>Saprolegniales</taxon>
        <taxon>Verrucalvaceae</taxon>
        <taxon>Aphanomyces</taxon>
    </lineage>
</organism>
<proteinExistence type="predicted"/>
<feature type="region of interest" description="Disordered" evidence="1">
    <location>
        <begin position="705"/>
        <end position="727"/>
    </location>
</feature>
<dbReference type="AlphaFoldDB" id="A0A6A4Z7M3"/>
<dbReference type="VEuPathDB" id="FungiDB:H257_11445"/>
<dbReference type="Gene3D" id="2.60.200.20">
    <property type="match status" value="1"/>
</dbReference>
<name>A0A6A4Z7M3_APHAT</name>
<feature type="region of interest" description="Disordered" evidence="1">
    <location>
        <begin position="1"/>
        <end position="32"/>
    </location>
</feature>
<sequence length="755" mass="82374">MTNAGELEQGSKLRRPLGDLDDAGSTPRKTKRLMVVHSNATHATPLKHQSGTATTVSHDIHPHTSLALSTGPAITALTLSSAATIQHTAEITAPSLDPIAPIRVVNDGKKRIQGCIVSCFSLHLDPEAKLPAGVRSRLQKHQLAHFAFGGGKLKSLKLGRDMFGSVVETLNTRRLGRNHCKLTHERGTLYVERCSPGSVVVNGVHLEQHRRVALRCGDKVALLEKPTLSLVYVVSRKFYLLQASRRSIPRHDRTHTIAVCAAAPLVGLDRQGNLHPIPELEVERHLAIIRECTAHRPCVHVKLHVATWPALHSLLSWGCQVLHFLGQGNHEHVYLEDHLGLVHPLTYVDFFGMLEVTSTASKRTLKLVVLSYTPSRKLGTSTRGGFAVETDGLSFFEQLMQREVVVGGVVNAFVAHGVPHVLVVNNPNCLRYFEMCCSHVCAEAKSAFYTALTGGHSVQQSVNKSLAAVGYVASTAPSLVDATPSDPNPPPLQLYPGGLHDEIIFRRKVGSSDPYKAPMPAGATIGRRSSRELPTLPPSAESHPADVFRLCELLATNSRLVTITSTLNDVDTEVAIALAHRVDSRHSILGFGHRIVCGFVSAFMQKRASESGNFCMWTYVRKVTRTYSTTNTTKWPSLIVLIGCDPWLADEHTSAGFRAMLQTWLDATAHLKVVLTATTAVTSTHKLQHIAEDIVLIRSYPLENHSSDMSDEPTPHSKTSPASDAALVSSSQEVPLLRPADKEELNARFQTLALL</sequence>
<dbReference type="SUPFAM" id="SSF49879">
    <property type="entry name" value="SMAD/FHA domain"/>
    <property type="match status" value="1"/>
</dbReference>
<dbReference type="InterPro" id="IPR008984">
    <property type="entry name" value="SMAD_FHA_dom_sf"/>
</dbReference>
<reference evidence="3 4" key="1">
    <citation type="submission" date="2019-06" db="EMBL/GenBank/DDBJ databases">
        <title>Genomics analysis of Aphanomyces spp. identifies a new class of oomycete effector associated with host adaptation.</title>
        <authorList>
            <person name="Gaulin E."/>
        </authorList>
    </citation>
    <scope>NUCLEOTIDE SEQUENCE [LARGE SCALE GENOMIC DNA]</scope>
    <source>
        <strain evidence="3 4">E</strain>
    </source>
</reference>
<dbReference type="EMBL" id="VJMI01020003">
    <property type="protein sequence ID" value="KAF0705807.1"/>
    <property type="molecule type" value="Genomic_DNA"/>
</dbReference>
<gene>
    <name evidence="3" type="ORF">AaE_014370</name>
</gene>
<evidence type="ECO:0000256" key="1">
    <source>
        <dbReference type="SAM" id="MobiDB-lite"/>
    </source>
</evidence>
<evidence type="ECO:0000313" key="4">
    <source>
        <dbReference type="Proteomes" id="UP000469452"/>
    </source>
</evidence>
<dbReference type="Proteomes" id="UP000469452">
    <property type="component" value="Unassembled WGS sequence"/>
</dbReference>